<keyword evidence="5" id="KW-0175">Coiled coil</keyword>
<evidence type="ECO:0000256" key="4">
    <source>
        <dbReference type="RuleBase" id="RU000394"/>
    </source>
</evidence>
<organism evidence="8 9">
    <name type="scientific">Durusdinium trenchii</name>
    <dbReference type="NCBI Taxonomy" id="1381693"/>
    <lineage>
        <taxon>Eukaryota</taxon>
        <taxon>Sar</taxon>
        <taxon>Alveolata</taxon>
        <taxon>Dinophyceae</taxon>
        <taxon>Suessiales</taxon>
        <taxon>Symbiodiniaceae</taxon>
        <taxon>Durusdinium</taxon>
    </lineage>
</organism>
<evidence type="ECO:0000256" key="5">
    <source>
        <dbReference type="SAM" id="Coils"/>
    </source>
</evidence>
<dbReference type="Pfam" id="PF00225">
    <property type="entry name" value="Kinesin"/>
    <property type="match status" value="1"/>
</dbReference>
<feature type="coiled-coil region" evidence="5">
    <location>
        <begin position="513"/>
        <end position="547"/>
    </location>
</feature>
<reference evidence="8 9" key="1">
    <citation type="submission" date="2024-02" db="EMBL/GenBank/DDBJ databases">
        <authorList>
            <person name="Chen Y."/>
            <person name="Shah S."/>
            <person name="Dougan E. K."/>
            <person name="Thang M."/>
            <person name="Chan C."/>
        </authorList>
    </citation>
    <scope>NUCLEOTIDE SEQUENCE [LARGE SCALE GENOMIC DNA]</scope>
</reference>
<dbReference type="PROSITE" id="PS00411">
    <property type="entry name" value="KINESIN_MOTOR_1"/>
    <property type="match status" value="1"/>
</dbReference>
<evidence type="ECO:0000256" key="3">
    <source>
        <dbReference type="PROSITE-ProRule" id="PRU00283"/>
    </source>
</evidence>
<feature type="coiled-coil region" evidence="5">
    <location>
        <begin position="572"/>
        <end position="606"/>
    </location>
</feature>
<dbReference type="InterPro" id="IPR036961">
    <property type="entry name" value="Kinesin_motor_dom_sf"/>
</dbReference>
<dbReference type="PRINTS" id="PR00380">
    <property type="entry name" value="KINESINHEAVY"/>
</dbReference>
<feature type="binding site" evidence="3">
    <location>
        <begin position="705"/>
        <end position="712"/>
    </location>
    <ligand>
        <name>ATP</name>
        <dbReference type="ChEBI" id="CHEBI:30616"/>
    </ligand>
</feature>
<feature type="coiled-coil region" evidence="5">
    <location>
        <begin position="182"/>
        <end position="487"/>
    </location>
</feature>
<evidence type="ECO:0000256" key="6">
    <source>
        <dbReference type="SAM" id="MobiDB-lite"/>
    </source>
</evidence>
<dbReference type="Gene3D" id="1.10.287.1490">
    <property type="match status" value="1"/>
</dbReference>
<keyword evidence="9" id="KW-1185">Reference proteome</keyword>
<dbReference type="SMART" id="SM00129">
    <property type="entry name" value="KISc"/>
    <property type="match status" value="1"/>
</dbReference>
<dbReference type="Proteomes" id="UP001642464">
    <property type="component" value="Unassembled WGS sequence"/>
</dbReference>
<dbReference type="PANTHER" id="PTHR47972">
    <property type="entry name" value="KINESIN-LIKE PROTEIN KLP-3"/>
    <property type="match status" value="1"/>
</dbReference>
<feature type="domain" description="Kinesin motor" evidence="7">
    <location>
        <begin position="620"/>
        <end position="947"/>
    </location>
</feature>
<feature type="compositionally biased region" description="Low complexity" evidence="6">
    <location>
        <begin position="72"/>
        <end position="81"/>
    </location>
</feature>
<feature type="region of interest" description="Disordered" evidence="6">
    <location>
        <begin position="1"/>
        <end position="97"/>
    </location>
</feature>
<protein>
    <recommendedName>
        <fullName evidence="4">Kinesin-like protein</fullName>
    </recommendedName>
</protein>
<comment type="similarity">
    <text evidence="3 4">Belongs to the TRAFAC class myosin-kinesin ATPase superfamily. Kinesin family.</text>
</comment>
<comment type="caution">
    <text evidence="8">The sequence shown here is derived from an EMBL/GenBank/DDBJ whole genome shotgun (WGS) entry which is preliminary data.</text>
</comment>
<evidence type="ECO:0000256" key="1">
    <source>
        <dbReference type="ARBA" id="ARBA00022741"/>
    </source>
</evidence>
<keyword evidence="3 4" id="KW-0505">Motor protein</keyword>
<name>A0ABP0J9C0_9DINO</name>
<keyword evidence="4" id="KW-0493">Microtubule</keyword>
<evidence type="ECO:0000256" key="2">
    <source>
        <dbReference type="ARBA" id="ARBA00022840"/>
    </source>
</evidence>
<dbReference type="InterPro" id="IPR027417">
    <property type="entry name" value="P-loop_NTPase"/>
</dbReference>
<proteinExistence type="inferred from homology"/>
<keyword evidence="1 3" id="KW-0547">Nucleotide-binding</keyword>
<dbReference type="SUPFAM" id="SSF52540">
    <property type="entry name" value="P-loop containing nucleoside triphosphate hydrolases"/>
    <property type="match status" value="1"/>
</dbReference>
<dbReference type="EMBL" id="CAXAMM010006375">
    <property type="protein sequence ID" value="CAK9010833.1"/>
    <property type="molecule type" value="Genomic_DNA"/>
</dbReference>
<sequence length="961" mass="106801">MEAENKELSPVVQTRKRKSEAESEPPGSARKVLAEINRSSGLPAPGWAKSSSGRQTRSMSKKAPAQPPAPPAKAGSASPAKNTATAESVGVPVDAPKESVDDLALKAFGPAEEREQKKSELLKRSKPDQKLFGYAKKFLDSETKRLATGLKDAFTTREQFIDACKDHERAMLSALQGASFKAEQMSSTVRESKRKLLEHENELAELRLMETMLKTEVEKLKASLETQFSKEKHAMDSAAKLEEEKRKLEDQVAEAHKELKVKEEATAELAATIAKLEAAQADFDKQLATMREEHHAATEALKTSQAEVVEQVKSERATLEQEIPVMRAKVEALEGDLQGARDEVKDLGAKLSAAEQDKHRLQATADNLREQIGSMESQVKQKDQHLDKTLETFQQNQSFSQERIASLSEEKARLEVRVEDLNKAKGEFEVDNTKLQAQLKEASESNSQLKTSLEERSAEVASLTRRFENLQEESASAVTNLEVTKRENAALTVQVEKITKAAELDKVARATEAQQWATARSEMEETLKQLQEANAGMESEIQALRRTYGETGATADERLEKLCEVSKEAAMLKHKVEDLDRLRERLAATEEELKETQAKLFESDKAKRQLHNEVQALKGKVRVVARVRPSKIESDESGVECRVDGTSLVVSTEHAKTSGKEVRKHEFSFDRVFAERSTQADVFDEVSSFVQSALDGYNVCLFSYGQTGSGKTFTMTGDHMSPALRGIIPRAIDQIMSYQTELRSRGWEYTLEATYVEIYNEAICDLLSKHKNPEKVEIRDSKKEIILSNVQREPIGSKESIHQVLDLAQRNRSVAATDSNEHSSRSHSVFTLFIKGVNREFKAQVSGSLSMCDLAGSERISRSGATGERLKEAQAINKSLSNLSNVFSSLQKKAGHVPYRNSKLTHMLQPCFTGEGKTMMIVNLSPEQADRNESLCSLRFAGQVSSTELGRAKKQIASIDK</sequence>
<evidence type="ECO:0000313" key="9">
    <source>
        <dbReference type="Proteomes" id="UP001642464"/>
    </source>
</evidence>
<evidence type="ECO:0000313" key="8">
    <source>
        <dbReference type="EMBL" id="CAK9010833.1"/>
    </source>
</evidence>
<dbReference type="InterPro" id="IPR019821">
    <property type="entry name" value="Kinesin_motor_CS"/>
</dbReference>
<dbReference type="InterPro" id="IPR027640">
    <property type="entry name" value="Kinesin-like_fam"/>
</dbReference>
<evidence type="ECO:0000259" key="7">
    <source>
        <dbReference type="PROSITE" id="PS50067"/>
    </source>
</evidence>
<dbReference type="InterPro" id="IPR001752">
    <property type="entry name" value="Kinesin_motor_dom"/>
</dbReference>
<keyword evidence="2 3" id="KW-0067">ATP-binding</keyword>
<accession>A0ABP0J9C0</accession>
<dbReference type="PROSITE" id="PS50067">
    <property type="entry name" value="KINESIN_MOTOR_2"/>
    <property type="match status" value="1"/>
</dbReference>
<dbReference type="Gene3D" id="3.40.850.10">
    <property type="entry name" value="Kinesin motor domain"/>
    <property type="match status" value="1"/>
</dbReference>
<gene>
    <name evidence="8" type="ORF">SCF082_LOCUS10840</name>
</gene>